<gene>
    <name evidence="1" type="ORF">Slin15195_G055220</name>
</gene>
<keyword evidence="2" id="KW-1185">Reference proteome</keyword>
<evidence type="ECO:0000313" key="2">
    <source>
        <dbReference type="Proteomes" id="UP001056384"/>
    </source>
</evidence>
<dbReference type="Proteomes" id="UP001056384">
    <property type="component" value="Chromosome 4"/>
</dbReference>
<dbReference type="OrthoDB" id="3204049at2759"/>
<accession>A0A9Q9EKB0</accession>
<protein>
    <submittedName>
        <fullName evidence="1">Uncharacterized protein</fullName>
    </submittedName>
</protein>
<dbReference type="AlphaFoldDB" id="A0A9Q9EKB0"/>
<dbReference type="EMBL" id="CP099421">
    <property type="protein sequence ID" value="USW52203.1"/>
    <property type="molecule type" value="Genomic_DNA"/>
</dbReference>
<reference evidence="1" key="1">
    <citation type="submission" date="2022-06" db="EMBL/GenBank/DDBJ databases">
        <title>Complete genome sequences of two strains of the flax pathogen Septoria linicola.</title>
        <authorList>
            <person name="Lapalu N."/>
            <person name="Simon A."/>
            <person name="Demenou B."/>
            <person name="Paumier D."/>
            <person name="Guillot M.-P."/>
            <person name="Gout L."/>
            <person name="Valade R."/>
        </authorList>
    </citation>
    <scope>NUCLEOTIDE SEQUENCE</scope>
    <source>
        <strain evidence="1">SE15195</strain>
    </source>
</reference>
<evidence type="ECO:0000313" key="1">
    <source>
        <dbReference type="EMBL" id="USW52203.1"/>
    </source>
</evidence>
<name>A0A9Q9EKB0_9PEZI</name>
<sequence length="195" mass="21846">MHLNHKIPWDVAARQFVIVEQSTQYTPPRTDVIARKSVEVKRLRHLSRVVAATIQEFAATESEKHEKSQELTAADDELFSDAIRLLPESTFGLGAHDSNSLDHNPISDRHQSLQYWINRANDETTGSATYTTSDADLADVVTTLIQVSSICSHSEDASQRVYGHEAFAAVLRLAQHPHVPLHHLENLHWGHSFGV</sequence>
<organism evidence="1 2">
    <name type="scientific">Septoria linicola</name>
    <dbReference type="NCBI Taxonomy" id="215465"/>
    <lineage>
        <taxon>Eukaryota</taxon>
        <taxon>Fungi</taxon>
        <taxon>Dikarya</taxon>
        <taxon>Ascomycota</taxon>
        <taxon>Pezizomycotina</taxon>
        <taxon>Dothideomycetes</taxon>
        <taxon>Dothideomycetidae</taxon>
        <taxon>Mycosphaerellales</taxon>
        <taxon>Mycosphaerellaceae</taxon>
        <taxon>Septoria</taxon>
    </lineage>
</organism>
<proteinExistence type="predicted"/>